<dbReference type="Proteomes" id="UP000238308">
    <property type="component" value="Unassembled WGS sequence"/>
</dbReference>
<evidence type="ECO:0000256" key="3">
    <source>
        <dbReference type="SAM" id="SignalP"/>
    </source>
</evidence>
<dbReference type="Pfam" id="PF00496">
    <property type="entry name" value="SBP_bac_5"/>
    <property type="match status" value="1"/>
</dbReference>
<evidence type="ECO:0000256" key="2">
    <source>
        <dbReference type="ARBA" id="ARBA00022729"/>
    </source>
</evidence>
<gene>
    <name evidence="5" type="ORF">BCM14_1651</name>
</gene>
<dbReference type="GO" id="GO:0015833">
    <property type="term" value="P:peptide transport"/>
    <property type="evidence" value="ECO:0007669"/>
    <property type="project" value="TreeGrafter"/>
</dbReference>
<feature type="chain" id="PRO_5015634245" evidence="3">
    <location>
        <begin position="27"/>
        <end position="554"/>
    </location>
</feature>
<dbReference type="GO" id="GO:1904680">
    <property type="term" value="F:peptide transmembrane transporter activity"/>
    <property type="evidence" value="ECO:0007669"/>
    <property type="project" value="TreeGrafter"/>
</dbReference>
<dbReference type="InterPro" id="IPR039424">
    <property type="entry name" value="SBP_5"/>
</dbReference>
<keyword evidence="2 3" id="KW-0732">Signal</keyword>
<feature type="domain" description="Solute-binding protein family 5" evidence="4">
    <location>
        <begin position="81"/>
        <end position="462"/>
    </location>
</feature>
<evidence type="ECO:0000313" key="6">
    <source>
        <dbReference type="Proteomes" id="UP000238308"/>
    </source>
</evidence>
<dbReference type="OrthoDB" id="9801799at2"/>
<name>A0A2T0XG60_9BURK</name>
<dbReference type="EMBL" id="PVTV01000013">
    <property type="protein sequence ID" value="PRY97938.1"/>
    <property type="molecule type" value="Genomic_DNA"/>
</dbReference>
<dbReference type="Gene3D" id="3.10.105.10">
    <property type="entry name" value="Dipeptide-binding Protein, Domain 3"/>
    <property type="match status" value="1"/>
</dbReference>
<dbReference type="SUPFAM" id="SSF53850">
    <property type="entry name" value="Periplasmic binding protein-like II"/>
    <property type="match status" value="1"/>
</dbReference>
<dbReference type="GO" id="GO:0030288">
    <property type="term" value="C:outer membrane-bounded periplasmic space"/>
    <property type="evidence" value="ECO:0007669"/>
    <property type="project" value="UniProtKB-ARBA"/>
</dbReference>
<dbReference type="CDD" id="cd08515">
    <property type="entry name" value="PBP2_NikA_DppA_OppA_like_10"/>
    <property type="match status" value="1"/>
</dbReference>
<feature type="signal peptide" evidence="3">
    <location>
        <begin position="1"/>
        <end position="26"/>
    </location>
</feature>
<dbReference type="PROSITE" id="PS01040">
    <property type="entry name" value="SBP_BACTERIAL_5"/>
    <property type="match status" value="1"/>
</dbReference>
<evidence type="ECO:0000256" key="1">
    <source>
        <dbReference type="ARBA" id="ARBA00005695"/>
    </source>
</evidence>
<evidence type="ECO:0000313" key="5">
    <source>
        <dbReference type="EMBL" id="PRY97938.1"/>
    </source>
</evidence>
<protein>
    <submittedName>
        <fullName evidence="5">Peptide/nickel transport system substrate-binding protein</fullName>
    </submittedName>
</protein>
<proteinExistence type="inferred from homology"/>
<accession>A0A2T0XG60</accession>
<reference evidence="5 6" key="1">
    <citation type="submission" date="2018-03" db="EMBL/GenBank/DDBJ databases">
        <title>Genomic Encyclopedia of Type Strains, Phase III (KMG-III): the genomes of soil and plant-associated and newly described type strains.</title>
        <authorList>
            <person name="Whitman W."/>
        </authorList>
    </citation>
    <scope>NUCLEOTIDE SEQUENCE [LARGE SCALE GENOMIC DNA]</scope>
    <source>
        <strain evidence="5 6">MWH-P2sevCIIIb</strain>
    </source>
</reference>
<dbReference type="InterPro" id="IPR000914">
    <property type="entry name" value="SBP_5_dom"/>
</dbReference>
<dbReference type="AlphaFoldDB" id="A0A2T0XG60"/>
<dbReference type="PIRSF" id="PIRSF002741">
    <property type="entry name" value="MppA"/>
    <property type="match status" value="1"/>
</dbReference>
<dbReference type="RefSeq" id="WP_106227739.1">
    <property type="nucleotide sequence ID" value="NZ_PVTV01000013.1"/>
</dbReference>
<dbReference type="PANTHER" id="PTHR30290">
    <property type="entry name" value="PERIPLASMIC BINDING COMPONENT OF ABC TRANSPORTER"/>
    <property type="match status" value="1"/>
</dbReference>
<organism evidence="5 6">
    <name type="scientific">Jezberella montanilacus</name>
    <dbReference type="NCBI Taxonomy" id="323426"/>
    <lineage>
        <taxon>Bacteria</taxon>
        <taxon>Pseudomonadati</taxon>
        <taxon>Pseudomonadota</taxon>
        <taxon>Betaproteobacteria</taxon>
        <taxon>Burkholderiales</taxon>
        <taxon>Alcaligenaceae</taxon>
        <taxon>Jezberella</taxon>
    </lineage>
</organism>
<dbReference type="Gene3D" id="3.90.76.10">
    <property type="entry name" value="Dipeptide-binding Protein, Domain 1"/>
    <property type="match status" value="1"/>
</dbReference>
<dbReference type="Gene3D" id="3.40.190.10">
    <property type="entry name" value="Periplasmic binding protein-like II"/>
    <property type="match status" value="1"/>
</dbReference>
<evidence type="ECO:0000259" key="4">
    <source>
        <dbReference type="Pfam" id="PF00496"/>
    </source>
</evidence>
<dbReference type="InterPro" id="IPR030678">
    <property type="entry name" value="Peptide/Ni-bd"/>
</dbReference>
<sequence>MHSFDSKTKFLLAAALSFALSQSVFGQQADHRPVLRVAVQQILTSGALDPLREQSNVGTRILPMIYAPLIQLDTTGDLSAQPALAESWKRIDDRTVEFKLRKGVKFSNGDLVTAEDVAFSFGPERMFGVSKPRELNQDSKTIAVDTGKKSITLDPNGMGTPPPEVVAIARNLWPSLISVKVIDAQTVQLINAVPDVTLEGRVARLGSEIISKKAYLASKDWNAWSQAPISAGPYKVKDFKLDRHVILTANDDYWGGKPPVKEIQYIVVPEVSSRINGLLSGEYDFATDIPPDQFKTVEANPKFEISGGPILNHRLVVFDKNTGALQNPKVRLAMAHAIDRDAIVETIWAGRTSVPAGLQWEYYGDMFIKDWHVPKYDPVLAKKLLQEAGYKGEPIPMRTLNNYYTNQVQTDQIMLEMWRAVGLNVQMTMKENWQQIFEQGPTRGVRNWSNSSPFNDPVSSLVNQHGPNGQQQQTKEWTNVEFNKLSDVLETSVNLAERKKVFARMLEIAEYEDPAYTVLHRNAVFYAKRKDISWKPSQSFMMDFRATNLKLPQK</sequence>
<comment type="similarity">
    <text evidence="1">Belongs to the bacterial solute-binding protein 5 family.</text>
</comment>
<dbReference type="GO" id="GO:0043190">
    <property type="term" value="C:ATP-binding cassette (ABC) transporter complex"/>
    <property type="evidence" value="ECO:0007669"/>
    <property type="project" value="InterPro"/>
</dbReference>
<dbReference type="InterPro" id="IPR023765">
    <property type="entry name" value="SBP_5_CS"/>
</dbReference>
<comment type="caution">
    <text evidence="5">The sequence shown here is derived from an EMBL/GenBank/DDBJ whole genome shotgun (WGS) entry which is preliminary data.</text>
</comment>
<dbReference type="PANTHER" id="PTHR30290:SF38">
    <property type="entry name" value="D,D-DIPEPTIDE-BINDING PERIPLASMIC PROTEIN DDPA-RELATED"/>
    <property type="match status" value="1"/>
</dbReference>
<keyword evidence="6" id="KW-1185">Reference proteome</keyword>